<dbReference type="InterPro" id="IPR059177">
    <property type="entry name" value="GH29D-like_dom"/>
</dbReference>
<dbReference type="Pfam" id="PF00932">
    <property type="entry name" value="LTD"/>
    <property type="match status" value="2"/>
</dbReference>
<comment type="caution">
    <text evidence="3">The sequence shown here is derived from an EMBL/GenBank/DDBJ whole genome shotgun (WGS) entry which is preliminary data.</text>
</comment>
<dbReference type="InterPro" id="IPR001322">
    <property type="entry name" value="Lamin_tail_dom"/>
</dbReference>
<proteinExistence type="predicted"/>
<protein>
    <recommendedName>
        <fullName evidence="2">LTD domain-containing protein</fullName>
    </recommendedName>
</protein>
<evidence type="ECO:0000313" key="4">
    <source>
        <dbReference type="Proteomes" id="UP001476282"/>
    </source>
</evidence>
<dbReference type="RefSeq" id="WP_353565688.1">
    <property type="nucleotide sequence ID" value="NZ_BAABRI010000003.1"/>
</dbReference>
<feature type="domain" description="LTD" evidence="2">
    <location>
        <begin position="22"/>
        <end position="164"/>
    </location>
</feature>
<feature type="region of interest" description="Disordered" evidence="1">
    <location>
        <begin position="771"/>
        <end position="795"/>
    </location>
</feature>
<evidence type="ECO:0000256" key="1">
    <source>
        <dbReference type="SAM" id="MobiDB-lite"/>
    </source>
</evidence>
<accession>A0ABP9UIR7</accession>
<dbReference type="InterPro" id="IPR014867">
    <property type="entry name" value="Spore_coat_CotH_CotH2/3/7"/>
</dbReference>
<feature type="domain" description="LTD" evidence="2">
    <location>
        <begin position="820"/>
        <end position="956"/>
    </location>
</feature>
<gene>
    <name evidence="3" type="ORF">Hsar01_00747</name>
</gene>
<keyword evidence="4" id="KW-1185">Reference proteome</keyword>
<organism evidence="3 4">
    <name type="scientific">Haloferula sargassicola</name>
    <dbReference type="NCBI Taxonomy" id="490096"/>
    <lineage>
        <taxon>Bacteria</taxon>
        <taxon>Pseudomonadati</taxon>
        <taxon>Verrucomicrobiota</taxon>
        <taxon>Verrucomicrobiia</taxon>
        <taxon>Verrucomicrobiales</taxon>
        <taxon>Verrucomicrobiaceae</taxon>
        <taxon>Haloferula</taxon>
    </lineage>
</organism>
<dbReference type="Pfam" id="PF13290">
    <property type="entry name" value="CHB_HEX_C_1"/>
    <property type="match status" value="1"/>
</dbReference>
<dbReference type="InterPro" id="IPR036415">
    <property type="entry name" value="Lamin_tail_dom_sf"/>
</dbReference>
<sequence>MLPRSGAQPMIYPNARVVLLFAGLTITPVPADVRISEFLAANDSIVVPGQADAGFHDWIELENTGPAAVDLAGWHLTDRADSPTKWTFSAGSVIAAGGFLVVLADGSGVPETDGLPRTNFALGASGEYVALSDPSAAVVSEFGPAGTDYPPQVADVSYGLDPTSGAAVFFGTPTPGAANSSDIRLVGAVGFSHQRGFFTSPFQVVLETPDPGAQIRYTLDGRPPIDAAGTPVAGSIAYSGPIPIASTSVLRAAAIREGATPSAVATQTYVFPAAVASQVRPTGYPTTWGEESHADYAVDPDISQSATDGQRFLAGLRDLPTISVCADMEDLFGSTGLYADPLGDQEKAVSAEYFEPLESGDGANGPVAFQINCGLRMQGGASREPGKAIKHSFSLRFRAEYGPGRLRADLFPPPAAGSFDSLHLRANYNNSWIHPDANQRQRANQFTDQWMRDSFIAMGHADGCAGRYVHLFLNGLYWGVYNLHERVDADHYADYSNYNSEDVTSYHPGNHSAAEQASFEAMKAAVAGGDWEEIQARLDVDSYIDFYIAQHFGHNDDLKPTDNWRAAGGGPAQAPWRFYLWDSERCLEDPGDTGSLAVSQDGAGLFDELSELPGFRLRFADRAYRHLHHDGALTNPRNRLKVLDRVDELDRAIVGESARWGDDRSGGDGPDGDFTRADNWLPAIFGPLDTEPHHGLLGAGGWFPETGENRTEILIAAWKNHTWPGSSETYLPAVDPPQFFVDGLPQHGGRLPAGSALTAAGSTARRIYLTTDGSDPRAPDGTLQPGLTPYNGTPITPQREGIVKARWFTGAQWSALNEARFATDRLAGPGDLVVSEISYHPADPDGAEILAASGLPGAPNLSDDDFEFIEVLNVGGDSVNLDGCRFADGIDFVFPPYTLAPGERVVVAEDLRMLPLRFPASIPPAGQWSGALDNGGEAITLVDADGNLIDDFRYDDEAPWPTEPDGGGPSLNRLGIGSDGHLAISWLADAASPGSGWVQDRFASWSQRFGLSGPDDDSDGDGIPALVEYGLLLDPAAPDPAPTFLVENRSFTIFRDPGRSDVAVTILGSENLETWEPAGNAVTPLQPNLERVQAIAPESADRYFFRAQVQETP</sequence>
<reference evidence="3 4" key="1">
    <citation type="submission" date="2024-02" db="EMBL/GenBank/DDBJ databases">
        <title>Haloferula sargassicola NBRC 104335.</title>
        <authorList>
            <person name="Ichikawa N."/>
            <person name="Katano-Makiyama Y."/>
            <person name="Hidaka K."/>
        </authorList>
    </citation>
    <scope>NUCLEOTIDE SEQUENCE [LARGE SCALE GENOMIC DNA]</scope>
    <source>
        <strain evidence="3 4">NBRC 104335</strain>
    </source>
</reference>
<evidence type="ECO:0000313" key="3">
    <source>
        <dbReference type="EMBL" id="GAA5481538.1"/>
    </source>
</evidence>
<dbReference type="PROSITE" id="PS51841">
    <property type="entry name" value="LTD"/>
    <property type="match status" value="2"/>
</dbReference>
<dbReference type="SUPFAM" id="SSF74853">
    <property type="entry name" value="Lamin A/C globular tail domain"/>
    <property type="match status" value="2"/>
</dbReference>
<name>A0ABP9UIR7_9BACT</name>
<dbReference type="EMBL" id="BAABRI010000003">
    <property type="protein sequence ID" value="GAA5481538.1"/>
    <property type="molecule type" value="Genomic_DNA"/>
</dbReference>
<dbReference type="Gene3D" id="2.60.40.1260">
    <property type="entry name" value="Lamin Tail domain"/>
    <property type="match status" value="1"/>
</dbReference>
<evidence type="ECO:0000259" key="2">
    <source>
        <dbReference type="PROSITE" id="PS51841"/>
    </source>
</evidence>
<dbReference type="Proteomes" id="UP001476282">
    <property type="component" value="Unassembled WGS sequence"/>
</dbReference>
<dbReference type="Pfam" id="PF08757">
    <property type="entry name" value="CotH"/>
    <property type="match status" value="1"/>
</dbReference>